<gene>
    <name evidence="3" type="ORF">JCM19235_1030</name>
</gene>
<dbReference type="STRING" id="990268.JCM19235_1030"/>
<accession>A0A090RZJ0</accession>
<proteinExistence type="inferred from homology"/>
<dbReference type="Gene3D" id="3.40.50.720">
    <property type="entry name" value="NAD(P)-binding Rossmann-like Domain"/>
    <property type="match status" value="1"/>
</dbReference>
<dbReference type="Proteomes" id="UP000029228">
    <property type="component" value="Unassembled WGS sequence"/>
</dbReference>
<dbReference type="PRINTS" id="PR00081">
    <property type="entry name" value="GDHRDH"/>
</dbReference>
<dbReference type="PANTHER" id="PTHR24321:SF8">
    <property type="entry name" value="ESTRADIOL 17-BETA-DEHYDROGENASE 8-RELATED"/>
    <property type="match status" value="1"/>
</dbReference>
<dbReference type="RefSeq" id="WP_042473607.1">
    <property type="nucleotide sequence ID" value="NZ_CP090438.1"/>
</dbReference>
<reference evidence="3 4" key="2">
    <citation type="submission" date="2014-09" db="EMBL/GenBank/DDBJ databases">
        <authorList>
            <consortium name="NBRP consortium"/>
            <person name="Sawabe T."/>
            <person name="Meirelles P."/>
            <person name="Nakanishi M."/>
            <person name="Sayaka M."/>
            <person name="Hattori M."/>
            <person name="Ohkuma M."/>
        </authorList>
    </citation>
    <scope>NUCLEOTIDE SEQUENCE [LARGE SCALE GENOMIC DNA]</scope>
    <source>
        <strain evidence="4">JCM19235</strain>
    </source>
</reference>
<dbReference type="InterPro" id="IPR036291">
    <property type="entry name" value="NAD(P)-bd_dom_sf"/>
</dbReference>
<dbReference type="FunFam" id="3.40.50.720:FF:000084">
    <property type="entry name" value="Short-chain dehydrogenase reductase"/>
    <property type="match status" value="1"/>
</dbReference>
<reference evidence="3 4" key="1">
    <citation type="submission" date="2014-09" db="EMBL/GenBank/DDBJ databases">
        <title>Vibrio maritimus JCM 19235. (C45) whole genome shotgun sequence.</title>
        <authorList>
            <person name="Sawabe T."/>
            <person name="Meirelles P."/>
            <person name="Nakanishi M."/>
            <person name="Sayaka M."/>
            <person name="Hattori M."/>
            <person name="Ohkuma M."/>
        </authorList>
    </citation>
    <scope>NUCLEOTIDE SEQUENCE [LARGE SCALE GENOMIC DNA]</scope>
    <source>
        <strain evidence="4">JCM19235</strain>
    </source>
</reference>
<evidence type="ECO:0000256" key="2">
    <source>
        <dbReference type="ARBA" id="ARBA00023002"/>
    </source>
</evidence>
<protein>
    <submittedName>
        <fullName evidence="3">3-oxoacyl-[acyl-carrier protein] reductase</fullName>
        <ecNumber evidence="3">1.1.1.100</ecNumber>
    </submittedName>
</protein>
<dbReference type="AlphaFoldDB" id="A0A090RZJ0"/>
<comment type="similarity">
    <text evidence="1">Belongs to the short-chain dehydrogenases/reductases (SDR) family.</text>
</comment>
<dbReference type="GO" id="GO:0004316">
    <property type="term" value="F:3-oxoacyl-[acyl-carrier-protein] reductase (NADPH) activity"/>
    <property type="evidence" value="ECO:0007669"/>
    <property type="project" value="UniProtKB-EC"/>
</dbReference>
<name>A0A090RZJ0_9VIBR</name>
<keyword evidence="4" id="KW-1185">Reference proteome</keyword>
<dbReference type="SUPFAM" id="SSF51735">
    <property type="entry name" value="NAD(P)-binding Rossmann-fold domains"/>
    <property type="match status" value="1"/>
</dbReference>
<dbReference type="InterPro" id="IPR002347">
    <property type="entry name" value="SDR_fam"/>
</dbReference>
<keyword evidence="2 3" id="KW-0560">Oxidoreductase</keyword>
<comment type="caution">
    <text evidence="3">The sequence shown here is derived from an EMBL/GenBank/DDBJ whole genome shotgun (WGS) entry which is preliminary data.</text>
</comment>
<dbReference type="PRINTS" id="PR00080">
    <property type="entry name" value="SDRFAMILY"/>
</dbReference>
<evidence type="ECO:0000313" key="4">
    <source>
        <dbReference type="Proteomes" id="UP000029228"/>
    </source>
</evidence>
<dbReference type="EC" id="1.1.1.100" evidence="3"/>
<dbReference type="OrthoDB" id="8613661at2"/>
<dbReference type="PANTHER" id="PTHR24321">
    <property type="entry name" value="DEHYDROGENASES, SHORT CHAIN"/>
    <property type="match status" value="1"/>
</dbReference>
<dbReference type="Pfam" id="PF13561">
    <property type="entry name" value="adh_short_C2"/>
    <property type="match status" value="1"/>
</dbReference>
<sequence length="255" mass="26722">MSMPFQLTDKVVVLIGGTSGIGEAIAKRLINAGAKLVIAGVNANEPALQTLEAHYVYADVTDEFSLSELMAIAFERYGQIDVLVNCAGSTNGYSTIMESKKSEYNANFEVNALGTALTIKHAVPYMPKGSSIINIASVAGTQGVPYLGALASSKWAVLGITQTAALELGTKQIRVNAVCPTSVDTPRAHTSGGEPQLRMEKRAVPLGRIAQPEEVAAVVHFLASEDSSFVNGQSIGVDGGFSAGMSIDAYNQLAQ</sequence>
<evidence type="ECO:0000313" key="3">
    <source>
        <dbReference type="EMBL" id="GAL19674.1"/>
    </source>
</evidence>
<dbReference type="CDD" id="cd05233">
    <property type="entry name" value="SDR_c"/>
    <property type="match status" value="1"/>
</dbReference>
<evidence type="ECO:0000256" key="1">
    <source>
        <dbReference type="ARBA" id="ARBA00006484"/>
    </source>
</evidence>
<dbReference type="EMBL" id="BBMR01000004">
    <property type="protein sequence ID" value="GAL19674.1"/>
    <property type="molecule type" value="Genomic_DNA"/>
</dbReference>
<organism evidence="3 4">
    <name type="scientific">Vibrio maritimus</name>
    <dbReference type="NCBI Taxonomy" id="990268"/>
    <lineage>
        <taxon>Bacteria</taxon>
        <taxon>Pseudomonadati</taxon>
        <taxon>Pseudomonadota</taxon>
        <taxon>Gammaproteobacteria</taxon>
        <taxon>Vibrionales</taxon>
        <taxon>Vibrionaceae</taxon>
        <taxon>Vibrio</taxon>
    </lineage>
</organism>